<dbReference type="InterPro" id="IPR004136">
    <property type="entry name" value="NMO"/>
</dbReference>
<evidence type="ECO:0000256" key="3">
    <source>
        <dbReference type="ARBA" id="ARBA00022643"/>
    </source>
</evidence>
<dbReference type="EMBL" id="VSSR01000084">
    <property type="protein sequence ID" value="TYL72416.1"/>
    <property type="molecule type" value="Genomic_DNA"/>
</dbReference>
<dbReference type="RefSeq" id="WP_148756144.1">
    <property type="nucleotide sequence ID" value="NZ_VSSR01000084.1"/>
</dbReference>
<dbReference type="PANTHER" id="PTHR42747:SF4">
    <property type="entry name" value="BLR1330 PROTEIN"/>
    <property type="match status" value="1"/>
</dbReference>
<keyword evidence="4" id="KW-0560">Oxidoreductase</keyword>
<evidence type="ECO:0000256" key="5">
    <source>
        <dbReference type="ARBA" id="ARBA00023033"/>
    </source>
</evidence>
<evidence type="ECO:0000256" key="1">
    <source>
        <dbReference type="ARBA" id="ARBA00009881"/>
    </source>
</evidence>
<evidence type="ECO:0000313" key="6">
    <source>
        <dbReference type="EMBL" id="TYL72416.1"/>
    </source>
</evidence>
<evidence type="ECO:0000256" key="4">
    <source>
        <dbReference type="ARBA" id="ARBA00023002"/>
    </source>
</evidence>
<comment type="caution">
    <text evidence="6">The sequence shown here is derived from an EMBL/GenBank/DDBJ whole genome shotgun (WGS) entry which is preliminary data.</text>
</comment>
<sequence length="341" mass="36018">MTALFESNRLPGALSSRLAVPLIVAPMANVSGVDLVTTVCRAGAIGAFPTANARSVEELDYWLGRIEHDLAQLDKAVAPHCPTLMIRHPRFKDDLACLVRHKLDIVITSVGSPAAAIDALHEVDCLVFADIASLHHAERAIDAGADGLILLAAGAGGHTGWVNPFAFVRAVRAMFDGPIVLAGGITDGTSLAAARVLGCDLGCMGTRFVVTLESMASDTYRQMLIDSTFDDVVLTSTFWGLPANVLRSSILAAGLDLAALDKSVSEARATQTGKTSTGGGPRWSNIWCAGHSVSGVHSILAAAELVKEITREYEVVSTGAACTLNRPARPLRNQRNWSRAE</sequence>
<dbReference type="PANTHER" id="PTHR42747">
    <property type="entry name" value="NITRONATE MONOOXYGENASE-RELATED"/>
    <property type="match status" value="1"/>
</dbReference>
<keyword evidence="3" id="KW-0288">FMN</keyword>
<gene>
    <name evidence="6" type="ORF">FXB38_38545</name>
</gene>
<organism evidence="6 7">
    <name type="scientific">Bradyrhizobium cytisi</name>
    <dbReference type="NCBI Taxonomy" id="515489"/>
    <lineage>
        <taxon>Bacteria</taxon>
        <taxon>Pseudomonadati</taxon>
        <taxon>Pseudomonadota</taxon>
        <taxon>Alphaproteobacteria</taxon>
        <taxon>Hyphomicrobiales</taxon>
        <taxon>Nitrobacteraceae</taxon>
        <taxon>Bradyrhizobium</taxon>
    </lineage>
</organism>
<dbReference type="GO" id="GO:0018580">
    <property type="term" value="F:nitronate monooxygenase activity"/>
    <property type="evidence" value="ECO:0007669"/>
    <property type="project" value="InterPro"/>
</dbReference>
<dbReference type="AlphaFoldDB" id="A0A5S4W1V3"/>
<keyword evidence="7" id="KW-1185">Reference proteome</keyword>
<dbReference type="CDD" id="cd04730">
    <property type="entry name" value="NPD_like"/>
    <property type="match status" value="1"/>
</dbReference>
<accession>A0A5S4W1V3</accession>
<keyword evidence="5 6" id="KW-0503">Monooxygenase</keyword>
<name>A0A5S4W1V3_9BRAD</name>
<comment type="similarity">
    <text evidence="1">Belongs to the nitronate monooxygenase family. NMO class I subfamily.</text>
</comment>
<evidence type="ECO:0000256" key="2">
    <source>
        <dbReference type="ARBA" id="ARBA00022630"/>
    </source>
</evidence>
<dbReference type="OrthoDB" id="9778912at2"/>
<evidence type="ECO:0000313" key="7">
    <source>
        <dbReference type="Proteomes" id="UP000324853"/>
    </source>
</evidence>
<protein>
    <submittedName>
        <fullName evidence="6">Nitronate monooxygenase</fullName>
    </submittedName>
</protein>
<keyword evidence="2" id="KW-0285">Flavoprotein</keyword>
<proteinExistence type="inferred from homology"/>
<dbReference type="InterPro" id="IPR013785">
    <property type="entry name" value="Aldolase_TIM"/>
</dbReference>
<dbReference type="Pfam" id="PF03060">
    <property type="entry name" value="NMO"/>
    <property type="match status" value="1"/>
</dbReference>
<reference evidence="6 7" key="1">
    <citation type="submission" date="2019-08" db="EMBL/GenBank/DDBJ databases">
        <title>Bradyrhizobium hipponensis sp. nov., a rhizobium isolated from a Lupinus angustifolius root nodule in Tunisia.</title>
        <authorList>
            <person name="Off K."/>
            <person name="Rejili M."/>
            <person name="Mars M."/>
            <person name="Brachmann A."/>
            <person name="Marin M."/>
        </authorList>
    </citation>
    <scope>NUCLEOTIDE SEQUENCE [LARGE SCALE GENOMIC DNA]</scope>
    <source>
        <strain evidence="6 7">CTAW11</strain>
    </source>
</reference>
<dbReference type="Proteomes" id="UP000324853">
    <property type="component" value="Unassembled WGS sequence"/>
</dbReference>
<dbReference type="SUPFAM" id="SSF51412">
    <property type="entry name" value="Inosine monophosphate dehydrogenase (IMPDH)"/>
    <property type="match status" value="1"/>
</dbReference>
<dbReference type="Gene3D" id="3.20.20.70">
    <property type="entry name" value="Aldolase class I"/>
    <property type="match status" value="1"/>
</dbReference>